<accession>A0ABQ1F6F6</accession>
<dbReference type="Proteomes" id="UP000603317">
    <property type="component" value="Unassembled WGS sequence"/>
</dbReference>
<dbReference type="EMBL" id="BMID01000001">
    <property type="protein sequence ID" value="GGA01409.1"/>
    <property type="molecule type" value="Genomic_DNA"/>
</dbReference>
<dbReference type="SMART" id="SM00028">
    <property type="entry name" value="TPR"/>
    <property type="match status" value="4"/>
</dbReference>
<evidence type="ECO:0000313" key="5">
    <source>
        <dbReference type="Proteomes" id="UP000603317"/>
    </source>
</evidence>
<keyword evidence="2" id="KW-0802">TPR repeat</keyword>
<reference evidence="5" key="1">
    <citation type="journal article" date="2019" name="Int. J. Syst. Evol. Microbiol.">
        <title>The Global Catalogue of Microorganisms (GCM) 10K type strain sequencing project: providing services to taxonomists for standard genome sequencing and annotation.</title>
        <authorList>
            <consortium name="The Broad Institute Genomics Platform"/>
            <consortium name="The Broad Institute Genome Sequencing Center for Infectious Disease"/>
            <person name="Wu L."/>
            <person name="Ma J."/>
        </authorList>
    </citation>
    <scope>NUCLEOTIDE SEQUENCE [LARGE SCALE GENOMIC DNA]</scope>
    <source>
        <strain evidence="5">CGMCC 1.15297</strain>
    </source>
</reference>
<proteinExistence type="predicted"/>
<evidence type="ECO:0000313" key="4">
    <source>
        <dbReference type="EMBL" id="GGA01409.1"/>
    </source>
</evidence>
<name>A0ABQ1F6F6_9SPHN</name>
<keyword evidence="5" id="KW-1185">Reference proteome</keyword>
<dbReference type="PANTHER" id="PTHR45641:SF19">
    <property type="entry name" value="NEPHROCYSTIN-3"/>
    <property type="match status" value="1"/>
</dbReference>
<evidence type="ECO:0008006" key="6">
    <source>
        <dbReference type="Google" id="ProtNLM"/>
    </source>
</evidence>
<gene>
    <name evidence="4" type="ORF">GCM10010923_07700</name>
</gene>
<evidence type="ECO:0000256" key="2">
    <source>
        <dbReference type="ARBA" id="ARBA00022803"/>
    </source>
</evidence>
<dbReference type="SUPFAM" id="SSF48452">
    <property type="entry name" value="TPR-like"/>
    <property type="match status" value="2"/>
</dbReference>
<keyword evidence="1" id="KW-0677">Repeat</keyword>
<dbReference type="InterPro" id="IPR019734">
    <property type="entry name" value="TPR_rpt"/>
</dbReference>
<keyword evidence="3" id="KW-0732">Signal</keyword>
<dbReference type="InterPro" id="IPR011990">
    <property type="entry name" value="TPR-like_helical_dom_sf"/>
</dbReference>
<evidence type="ECO:0000256" key="1">
    <source>
        <dbReference type="ARBA" id="ARBA00022737"/>
    </source>
</evidence>
<sequence length="589" mass="63880">MRRAMMAMLGPVAITLPAPATAQSAAAFRAEPDYSFSVETGDGAEDKAAALWAELRTRFADDPDLALAAEAQVAADRGDILAAMQAQSGAVVDCRQEARDDCAPLSLGSAVLGRFYRDNKDVLEFAALLSAGDEPSLEAAQAIAPVAMRLELTERLENIRAASTLRERAVAIYEAEGGEVPWELIAAYFRLSDNYRSQRRYSEAETALEKAAALADETWDFDAAAKGDLALQLAELYADMRRPADAENQVARARAILAQWFEAYEQLPLEAEAAYARSLLGANRLDEAETVFEAIERSLDARMGLPFEPVAVRLMLDRGELHERRGEPAAAEEIYRDIVTRAAAAKIKESPLVARALKRLAGTLQRQQRLDEAAQTYSRALAMLTATVGKAHPATADTLLEVGRVDEAGGRLARAREAYATALAYLAPFPVGLDHAVLQSRIAAVDAALDEKDASLARFARAAEAFDEAIGASASPERAQALHEWGKALIRFRQPTAGHARMREARAMFAQVADETNLARIEALAVEAELLGRRDPGEAYGAIATATRGAVRRMESYEGFDRGAQAELARFAPVFARHVRIAWEVGNAR</sequence>
<dbReference type="RefSeq" id="WP_188641449.1">
    <property type="nucleotide sequence ID" value="NZ_BMID01000001.1"/>
</dbReference>
<comment type="caution">
    <text evidence="4">The sequence shown here is derived from an EMBL/GenBank/DDBJ whole genome shotgun (WGS) entry which is preliminary data.</text>
</comment>
<evidence type="ECO:0000256" key="3">
    <source>
        <dbReference type="SAM" id="SignalP"/>
    </source>
</evidence>
<protein>
    <recommendedName>
        <fullName evidence="6">Tetratricopeptide repeat protein</fullName>
    </recommendedName>
</protein>
<feature type="chain" id="PRO_5045592722" description="Tetratricopeptide repeat protein" evidence="3">
    <location>
        <begin position="23"/>
        <end position="589"/>
    </location>
</feature>
<dbReference type="Gene3D" id="1.25.40.10">
    <property type="entry name" value="Tetratricopeptide repeat domain"/>
    <property type="match status" value="2"/>
</dbReference>
<dbReference type="Pfam" id="PF13424">
    <property type="entry name" value="TPR_12"/>
    <property type="match status" value="1"/>
</dbReference>
<organism evidence="4 5">
    <name type="scientific">Blastomonas marina</name>
    <dbReference type="NCBI Taxonomy" id="1867408"/>
    <lineage>
        <taxon>Bacteria</taxon>
        <taxon>Pseudomonadati</taxon>
        <taxon>Pseudomonadota</taxon>
        <taxon>Alphaproteobacteria</taxon>
        <taxon>Sphingomonadales</taxon>
        <taxon>Sphingomonadaceae</taxon>
        <taxon>Blastomonas</taxon>
    </lineage>
</organism>
<dbReference type="PANTHER" id="PTHR45641">
    <property type="entry name" value="TETRATRICOPEPTIDE REPEAT PROTEIN (AFU_ORTHOLOGUE AFUA_6G03870)"/>
    <property type="match status" value="1"/>
</dbReference>
<feature type="signal peptide" evidence="3">
    <location>
        <begin position="1"/>
        <end position="22"/>
    </location>
</feature>